<organism evidence="2 3">
    <name type="scientific">Arcicella aurantiaca</name>
    <dbReference type="NCBI Taxonomy" id="591202"/>
    <lineage>
        <taxon>Bacteria</taxon>
        <taxon>Pseudomonadati</taxon>
        <taxon>Bacteroidota</taxon>
        <taxon>Cytophagia</taxon>
        <taxon>Cytophagales</taxon>
        <taxon>Flectobacillaceae</taxon>
        <taxon>Arcicella</taxon>
    </lineage>
</organism>
<dbReference type="PROSITE" id="PS51257">
    <property type="entry name" value="PROKAR_LIPOPROTEIN"/>
    <property type="match status" value="1"/>
</dbReference>
<keyword evidence="1" id="KW-0732">Signal</keyword>
<protein>
    <recommendedName>
        <fullName evidence="4">Gliding motility-associated lipoprotein GldB</fullName>
    </recommendedName>
</protein>
<dbReference type="OrthoDB" id="976022at2"/>
<dbReference type="AlphaFoldDB" id="A0A316EGH8"/>
<dbReference type="Pfam" id="PF25594">
    <property type="entry name" value="GldB_lipo"/>
    <property type="match status" value="1"/>
</dbReference>
<gene>
    <name evidence="2" type="ORF">LV89_00397</name>
</gene>
<dbReference type="InterPro" id="IPR019853">
    <property type="entry name" value="GldB-like"/>
</dbReference>
<comment type="caution">
    <text evidence="2">The sequence shown here is derived from an EMBL/GenBank/DDBJ whole genome shotgun (WGS) entry which is preliminary data.</text>
</comment>
<reference evidence="2 3" key="1">
    <citation type="submission" date="2018-05" db="EMBL/GenBank/DDBJ databases">
        <title>Genomic Encyclopedia of Archaeal and Bacterial Type Strains, Phase II (KMG-II): from individual species to whole genera.</title>
        <authorList>
            <person name="Goeker M."/>
        </authorList>
    </citation>
    <scope>NUCLEOTIDE SEQUENCE [LARGE SCALE GENOMIC DNA]</scope>
    <source>
        <strain evidence="2 3">DSM 22214</strain>
    </source>
</reference>
<feature type="signal peptide" evidence="1">
    <location>
        <begin position="1"/>
        <end position="15"/>
    </location>
</feature>
<feature type="chain" id="PRO_5016247708" description="Gliding motility-associated lipoprotein GldB" evidence="1">
    <location>
        <begin position="16"/>
        <end position="341"/>
    </location>
</feature>
<dbReference type="Proteomes" id="UP000245489">
    <property type="component" value="Unassembled WGS sequence"/>
</dbReference>
<proteinExistence type="predicted"/>
<sequence>MKYTFLLLFTCLVCACTQTQDNQTSSDPDVNNVKVTVNIQRLDKELFACKSKAELLTLFTKQPTFFSNYFQVPAAGFDKLADQLLPLIQNQGLRDFYNQSQEAGFFGNQNLEKDFRTAFQHLKYYYPDFKEPKIYTIFSGFYGQGTLPNRELIVSDTAIYIGLDYFMGKKGKFIPDIYDYQLRKATPEAIAPLSILLLSEKYNLTNPKDKTLLSDMVWYGKSYVFAHTMLPEKADTLFIGYSGEQLAGSYEFQKNIWAHFIDSQLLYNTQDPIKAKYVGERPLTPEIGKDCPGSIGRWLGWRIVGKYFDENEKLTIQDLMKQTDAQKIFETSKYKGLPDEE</sequence>
<name>A0A316EGH8_9BACT</name>
<evidence type="ECO:0000256" key="1">
    <source>
        <dbReference type="SAM" id="SignalP"/>
    </source>
</evidence>
<evidence type="ECO:0000313" key="2">
    <source>
        <dbReference type="EMBL" id="PWK28844.1"/>
    </source>
</evidence>
<dbReference type="EMBL" id="QGGO01000002">
    <property type="protein sequence ID" value="PWK28844.1"/>
    <property type="molecule type" value="Genomic_DNA"/>
</dbReference>
<keyword evidence="3" id="KW-1185">Reference proteome</keyword>
<evidence type="ECO:0008006" key="4">
    <source>
        <dbReference type="Google" id="ProtNLM"/>
    </source>
</evidence>
<accession>A0A316EGH8</accession>
<evidence type="ECO:0000313" key="3">
    <source>
        <dbReference type="Proteomes" id="UP000245489"/>
    </source>
</evidence>
<dbReference type="RefSeq" id="WP_109741186.1">
    <property type="nucleotide sequence ID" value="NZ_QGGO01000002.1"/>
</dbReference>